<evidence type="ECO:0000313" key="4">
    <source>
        <dbReference type="EMBL" id="CAB4931798.1"/>
    </source>
</evidence>
<dbReference type="SUPFAM" id="SSF75620">
    <property type="entry name" value="Release factor"/>
    <property type="match status" value="1"/>
</dbReference>
<dbReference type="Gene3D" id="3.30.160.20">
    <property type="match status" value="1"/>
</dbReference>
<organism evidence="4">
    <name type="scientific">freshwater metagenome</name>
    <dbReference type="NCBI Taxonomy" id="449393"/>
    <lineage>
        <taxon>unclassified sequences</taxon>
        <taxon>metagenomes</taxon>
        <taxon>ecological metagenomes</taxon>
    </lineage>
</organism>
<feature type="region of interest" description="Disordered" evidence="2">
    <location>
        <begin position="96"/>
        <end position="135"/>
    </location>
</feature>
<dbReference type="EMBL" id="CAFBMK010000169">
    <property type="protein sequence ID" value="CAB4931798.1"/>
    <property type="molecule type" value="Genomic_DNA"/>
</dbReference>
<gene>
    <name evidence="4" type="ORF">UFOPK3564_02414</name>
</gene>
<dbReference type="PANTHER" id="PTHR47814">
    <property type="entry name" value="PEPTIDYL-TRNA HYDROLASE ARFB"/>
    <property type="match status" value="1"/>
</dbReference>
<dbReference type="GO" id="GO:0043022">
    <property type="term" value="F:ribosome binding"/>
    <property type="evidence" value="ECO:0007669"/>
    <property type="project" value="TreeGrafter"/>
</dbReference>
<reference evidence="4" key="1">
    <citation type="submission" date="2020-05" db="EMBL/GenBank/DDBJ databases">
        <authorList>
            <person name="Chiriac C."/>
            <person name="Salcher M."/>
            <person name="Ghai R."/>
            <person name="Kavagutti S V."/>
        </authorList>
    </citation>
    <scope>NUCLEOTIDE SEQUENCE</scope>
</reference>
<dbReference type="AlphaFoldDB" id="A0A6J7IKP3"/>
<evidence type="ECO:0000256" key="2">
    <source>
        <dbReference type="SAM" id="MobiDB-lite"/>
    </source>
</evidence>
<dbReference type="GO" id="GO:0004045">
    <property type="term" value="F:peptidyl-tRNA hydrolase activity"/>
    <property type="evidence" value="ECO:0007669"/>
    <property type="project" value="TreeGrafter"/>
</dbReference>
<evidence type="ECO:0000259" key="3">
    <source>
        <dbReference type="Pfam" id="PF00472"/>
    </source>
</evidence>
<protein>
    <submittedName>
        <fullName evidence="4">Unannotated protein</fullName>
    </submittedName>
</protein>
<dbReference type="Pfam" id="PF00472">
    <property type="entry name" value="RF-1"/>
    <property type="match status" value="1"/>
</dbReference>
<dbReference type="PANTHER" id="PTHR47814:SF1">
    <property type="entry name" value="PEPTIDYL-TRNA HYDROLASE ARFB"/>
    <property type="match status" value="1"/>
</dbReference>
<dbReference type="InterPro" id="IPR045853">
    <property type="entry name" value="Pep_chain_release_fac_I_sf"/>
</dbReference>
<name>A0A6J7IKP3_9ZZZZ</name>
<dbReference type="InterPro" id="IPR000352">
    <property type="entry name" value="Pep_chain_release_fac_I"/>
</dbReference>
<accession>A0A6J7IKP3</accession>
<proteinExistence type="inferred from homology"/>
<dbReference type="GO" id="GO:0003747">
    <property type="term" value="F:translation release factor activity"/>
    <property type="evidence" value="ECO:0007669"/>
    <property type="project" value="InterPro"/>
</dbReference>
<feature type="compositionally biased region" description="Basic residues" evidence="2">
    <location>
        <begin position="110"/>
        <end position="135"/>
    </location>
</feature>
<sequence length="135" mass="15067">MESLRINGGTRIPLSDVVIRASRSSGPGGQHANMTSSRIEVSFDVRASRALSPGQQALVLERVGPVVRAVSQDARSQARNRQLALERLADRIREAIHVDAKRRPTGPSRNAKRRRVESKVKRGQVKKDRRSPKDW</sequence>
<comment type="similarity">
    <text evidence="1">Belongs to the prokaryotic/mitochondrial release factor family.</text>
</comment>
<dbReference type="NCBIfam" id="NF006718">
    <property type="entry name" value="PRK09256.1"/>
    <property type="match status" value="1"/>
</dbReference>
<feature type="domain" description="Prokaryotic-type class I peptide chain release factors" evidence="3">
    <location>
        <begin position="10"/>
        <end position="129"/>
    </location>
</feature>
<evidence type="ECO:0000256" key="1">
    <source>
        <dbReference type="ARBA" id="ARBA00010835"/>
    </source>
</evidence>
<dbReference type="GO" id="GO:0072344">
    <property type="term" value="P:rescue of stalled ribosome"/>
    <property type="evidence" value="ECO:0007669"/>
    <property type="project" value="TreeGrafter"/>
</dbReference>